<dbReference type="EMBL" id="BNCQ01000009">
    <property type="protein sequence ID" value="GIM01520.1"/>
    <property type="molecule type" value="Genomic_DNA"/>
</dbReference>
<comment type="caution">
    <text evidence="2">The sequence shown here is derived from an EMBL/GenBank/DDBJ whole genome shotgun (WGS) entry which is preliminary data.</text>
</comment>
<protein>
    <submittedName>
        <fullName evidence="2">Uncharacterized protein</fullName>
    </submittedName>
</protein>
<evidence type="ECO:0000313" key="3">
    <source>
        <dbReference type="Proteomes" id="UP000722791"/>
    </source>
</evidence>
<feature type="compositionally biased region" description="Polar residues" evidence="1">
    <location>
        <begin position="74"/>
        <end position="92"/>
    </location>
</feature>
<reference evidence="2" key="1">
    <citation type="journal article" date="2021" name="Proc. Natl. Acad. Sci. U.S.A.">
        <title>Three genomes in the algal genus Volvox reveal the fate of a haploid sex-determining region after a transition to homothallism.</title>
        <authorList>
            <person name="Yamamoto K."/>
            <person name="Hamaji T."/>
            <person name="Kawai-Toyooka H."/>
            <person name="Matsuzaki R."/>
            <person name="Takahashi F."/>
            <person name="Nishimura Y."/>
            <person name="Kawachi M."/>
            <person name="Noguchi H."/>
            <person name="Minakuchi Y."/>
            <person name="Umen J.G."/>
            <person name="Toyoda A."/>
            <person name="Nozaki H."/>
        </authorList>
    </citation>
    <scope>NUCLEOTIDE SEQUENCE</scope>
    <source>
        <strain evidence="2">NIES-3785</strain>
    </source>
</reference>
<evidence type="ECO:0000313" key="2">
    <source>
        <dbReference type="EMBL" id="GIM01520.1"/>
    </source>
</evidence>
<accession>A0A8J4LLK7</accession>
<proteinExistence type="predicted"/>
<organism evidence="2 3">
    <name type="scientific">Volvox reticuliferus</name>
    <dbReference type="NCBI Taxonomy" id="1737510"/>
    <lineage>
        <taxon>Eukaryota</taxon>
        <taxon>Viridiplantae</taxon>
        <taxon>Chlorophyta</taxon>
        <taxon>core chlorophytes</taxon>
        <taxon>Chlorophyceae</taxon>
        <taxon>CS clade</taxon>
        <taxon>Chlamydomonadales</taxon>
        <taxon>Volvocaceae</taxon>
        <taxon>Volvox</taxon>
    </lineage>
</organism>
<name>A0A8J4LLK7_9CHLO</name>
<gene>
    <name evidence="2" type="ORF">Vretimale_6282</name>
</gene>
<dbReference type="Proteomes" id="UP000722791">
    <property type="component" value="Unassembled WGS sequence"/>
</dbReference>
<feature type="region of interest" description="Disordered" evidence="1">
    <location>
        <begin position="53"/>
        <end position="97"/>
    </location>
</feature>
<sequence>MLKAMAPPRIVRFAATKSGEVQLVGLILASVLLASPPMATSRPAAAAAAEVAATSRRQLRSDADSSPQPPAIATKSNSRQNFTSNIGSTTPERPTATVETTTNGICNCLGGCCCLLSMPDGNISAPSCSPWT</sequence>
<dbReference type="AlphaFoldDB" id="A0A8J4LLK7"/>
<evidence type="ECO:0000256" key="1">
    <source>
        <dbReference type="SAM" id="MobiDB-lite"/>
    </source>
</evidence>
<feature type="non-terminal residue" evidence="2">
    <location>
        <position position="132"/>
    </location>
</feature>